<dbReference type="Proteomes" id="UP000321413">
    <property type="component" value="Unassembled WGS sequence"/>
</dbReference>
<gene>
    <name evidence="2" type="ORF">FVD38_11740</name>
</gene>
<evidence type="ECO:0000256" key="1">
    <source>
        <dbReference type="SAM" id="Phobius"/>
    </source>
</evidence>
<proteinExistence type="predicted"/>
<organism evidence="2 3">
    <name type="scientific">Massilia arenae</name>
    <dbReference type="NCBI Taxonomy" id="2603288"/>
    <lineage>
        <taxon>Bacteria</taxon>
        <taxon>Pseudomonadati</taxon>
        <taxon>Pseudomonadota</taxon>
        <taxon>Betaproteobacteria</taxon>
        <taxon>Burkholderiales</taxon>
        <taxon>Oxalobacteraceae</taxon>
        <taxon>Telluria group</taxon>
        <taxon>Massilia</taxon>
    </lineage>
</organism>
<feature type="transmembrane region" description="Helical" evidence="1">
    <location>
        <begin position="12"/>
        <end position="39"/>
    </location>
</feature>
<feature type="transmembrane region" description="Helical" evidence="1">
    <location>
        <begin position="78"/>
        <end position="99"/>
    </location>
</feature>
<dbReference type="AlphaFoldDB" id="A0A5C7FXX9"/>
<keyword evidence="1" id="KW-0812">Transmembrane</keyword>
<keyword evidence="1" id="KW-1133">Transmembrane helix</keyword>
<name>A0A5C7FXX9_9BURK</name>
<reference evidence="2 3" key="1">
    <citation type="submission" date="2019-08" db="EMBL/GenBank/DDBJ databases">
        <title>Massilia golmudensis sp. nov., isolated from sand in the Qinghai-Tibetan Plateau.</title>
        <authorList>
            <person name="Zhang B."/>
        </authorList>
    </citation>
    <scope>NUCLEOTIDE SEQUENCE [LARGE SCALE GENOMIC DNA]</scope>
    <source>
        <strain evidence="2 3">GEM5</strain>
    </source>
</reference>
<dbReference type="RefSeq" id="WP_147934972.1">
    <property type="nucleotide sequence ID" value="NZ_VPFD01000011.1"/>
</dbReference>
<evidence type="ECO:0000313" key="2">
    <source>
        <dbReference type="EMBL" id="TXF99766.1"/>
    </source>
</evidence>
<protein>
    <recommendedName>
        <fullName evidence="4">Tetratricopeptide repeat protein</fullName>
    </recommendedName>
</protein>
<accession>A0A5C7FXX9</accession>
<evidence type="ECO:0008006" key="4">
    <source>
        <dbReference type="Google" id="ProtNLM"/>
    </source>
</evidence>
<feature type="transmembrane region" description="Helical" evidence="1">
    <location>
        <begin position="45"/>
        <end position="66"/>
    </location>
</feature>
<evidence type="ECO:0000313" key="3">
    <source>
        <dbReference type="Proteomes" id="UP000321413"/>
    </source>
</evidence>
<dbReference type="EMBL" id="VPFD01000011">
    <property type="protein sequence ID" value="TXF99766.1"/>
    <property type="molecule type" value="Genomic_DNA"/>
</dbReference>
<keyword evidence="3" id="KW-1185">Reference proteome</keyword>
<sequence length="501" mass="54536">MSSAYYVPSGRLPAQAIVSTAACALLVVIPAWLFAWLTIHSPLVLLNWFAMCVFAVVMGVAARQVARQAKARNPMWMGRLGLAIGVAGWYAHWAAWLAIADAGSFASLLAAPVDMWRFGMLLAENEVRHVAGMRIEGSALVAGWIVEFILLTTLPRSLARGAAEEPFCELSGNWATPFELPRRFAWIDEPHVVVHRLETAPHELFSILGAGVEADAARYSAVTLYRTEGDPFVSIDNVQVERGEKKEKKTTRPVIAYLRLPGMDAERIIDECSAPTAMETGQAPADPPELVDAIDHLGAGRLEEALAGAMPHAAATQDGLRIDAIRLCAMASARLGRWAESLHYWNALCAEEPSVFNALQTGCCCAMTGDTARGEEWIAWARERNATSREMPDPQIVTSFISALTQSGQAARAMPYLEQMRALYTGLGCTDATLLFARRVPLFDTFLQNSLPIVRAVLGQEEGRAWYAAMLPHLDDPGSETLGAWLDENFANMALATPASV</sequence>
<comment type="caution">
    <text evidence="2">The sequence shown here is derived from an EMBL/GenBank/DDBJ whole genome shotgun (WGS) entry which is preliminary data.</text>
</comment>
<keyword evidence="1" id="KW-0472">Membrane</keyword>